<evidence type="ECO:0000313" key="9">
    <source>
        <dbReference type="EMBL" id="QRZ13708.1"/>
    </source>
</evidence>
<feature type="transmembrane region" description="Helical" evidence="8">
    <location>
        <begin position="39"/>
        <end position="61"/>
    </location>
</feature>
<comment type="similarity">
    <text evidence="2 8">Belongs to the 4-toluene sulfonate uptake permease (TSUP) (TC 2.A.102) family.</text>
</comment>
<name>A0ABX7JK05_9RHOB</name>
<evidence type="ECO:0000256" key="1">
    <source>
        <dbReference type="ARBA" id="ARBA00004651"/>
    </source>
</evidence>
<dbReference type="InterPro" id="IPR002781">
    <property type="entry name" value="TM_pro_TauE-like"/>
</dbReference>
<evidence type="ECO:0000256" key="6">
    <source>
        <dbReference type="ARBA" id="ARBA00022989"/>
    </source>
</evidence>
<evidence type="ECO:0000256" key="3">
    <source>
        <dbReference type="ARBA" id="ARBA00022448"/>
    </source>
</evidence>
<keyword evidence="10" id="KW-1185">Reference proteome</keyword>
<sequence>MTDTLLMLCAGFFGGMLNAVAGGGTFITFPALVASGVPVVAANATSTVAALPGYLSAALGFRHEIAQIERALVIRLTLWTLFGGVIGSCLLLVSSNTAFAILVPFLLLAATSIFIWGAKVREWAGQHRNAVAPFGVGTMVPVAIYGGYFNGGLGIVLLALFALWGMVDLNQMNGLKNWLSFALSVISFAIFAAGGQVVWLPAAVMSVGTVLGGYLGAPVARRLPIKVLRALIAAIGFGMTAIFFWRLF</sequence>
<keyword evidence="5 8" id="KW-0812">Transmembrane</keyword>
<comment type="subcellular location">
    <subcellularLocation>
        <location evidence="1 8">Cell membrane</location>
        <topology evidence="1 8">Multi-pass membrane protein</topology>
    </subcellularLocation>
</comment>
<dbReference type="PANTHER" id="PTHR30269:SF0">
    <property type="entry name" value="MEMBRANE TRANSPORTER PROTEIN YFCA-RELATED"/>
    <property type="match status" value="1"/>
</dbReference>
<organism evidence="9 10">
    <name type="scientific">Paracoccus methylovorus</name>
    <dbReference type="NCBI Taxonomy" id="2812658"/>
    <lineage>
        <taxon>Bacteria</taxon>
        <taxon>Pseudomonadati</taxon>
        <taxon>Pseudomonadota</taxon>
        <taxon>Alphaproteobacteria</taxon>
        <taxon>Rhodobacterales</taxon>
        <taxon>Paracoccaceae</taxon>
        <taxon>Paracoccus</taxon>
    </lineage>
</organism>
<feature type="transmembrane region" description="Helical" evidence="8">
    <location>
        <begin position="99"/>
        <end position="118"/>
    </location>
</feature>
<dbReference type="RefSeq" id="WP_205294692.1">
    <property type="nucleotide sequence ID" value="NZ_CP070368.1"/>
</dbReference>
<dbReference type="InterPro" id="IPR052017">
    <property type="entry name" value="TSUP"/>
</dbReference>
<evidence type="ECO:0000256" key="4">
    <source>
        <dbReference type="ARBA" id="ARBA00022475"/>
    </source>
</evidence>
<protein>
    <recommendedName>
        <fullName evidence="8">Probable membrane transporter protein</fullName>
    </recommendedName>
</protein>
<gene>
    <name evidence="9" type="ORF">JWJ88_03310</name>
</gene>
<proteinExistence type="inferred from homology"/>
<keyword evidence="3" id="KW-0813">Transport</keyword>
<dbReference type="EMBL" id="CP070368">
    <property type="protein sequence ID" value="QRZ13708.1"/>
    <property type="molecule type" value="Genomic_DNA"/>
</dbReference>
<feature type="transmembrane region" description="Helical" evidence="8">
    <location>
        <begin position="227"/>
        <end position="247"/>
    </location>
</feature>
<feature type="transmembrane region" description="Helical" evidence="8">
    <location>
        <begin position="73"/>
        <end position="93"/>
    </location>
</feature>
<evidence type="ECO:0000256" key="8">
    <source>
        <dbReference type="RuleBase" id="RU363041"/>
    </source>
</evidence>
<keyword evidence="4 8" id="KW-1003">Cell membrane</keyword>
<keyword evidence="7 8" id="KW-0472">Membrane</keyword>
<accession>A0ABX7JK05</accession>
<dbReference type="Proteomes" id="UP000663629">
    <property type="component" value="Chromosome 1"/>
</dbReference>
<reference evidence="9 10" key="1">
    <citation type="submission" date="2021-02" db="EMBL/GenBank/DDBJ databases">
        <title>Paracoccus methylovroum sp.nov., a new methanol and methylamine utilizing methylotrophic denitrifer.</title>
        <authorList>
            <person name="Timsy T."/>
            <person name="Behrendt U."/>
            <person name="Ulrich A."/>
            <person name="Spanner T."/>
            <person name="Foesel B.U."/>
            <person name="Horn M.A."/>
            <person name="Kolb S."/>
        </authorList>
    </citation>
    <scope>NUCLEOTIDE SEQUENCE [LARGE SCALE GENOMIC DNA]</scope>
    <source>
        <strain evidence="9 10">H4-D09</strain>
    </source>
</reference>
<feature type="transmembrane region" description="Helical" evidence="8">
    <location>
        <begin position="177"/>
        <end position="193"/>
    </location>
</feature>
<dbReference type="PANTHER" id="PTHR30269">
    <property type="entry name" value="TRANSMEMBRANE PROTEIN YFCA"/>
    <property type="match status" value="1"/>
</dbReference>
<evidence type="ECO:0000256" key="7">
    <source>
        <dbReference type="ARBA" id="ARBA00023136"/>
    </source>
</evidence>
<evidence type="ECO:0000313" key="10">
    <source>
        <dbReference type="Proteomes" id="UP000663629"/>
    </source>
</evidence>
<evidence type="ECO:0000256" key="2">
    <source>
        <dbReference type="ARBA" id="ARBA00009142"/>
    </source>
</evidence>
<keyword evidence="6 8" id="KW-1133">Transmembrane helix</keyword>
<evidence type="ECO:0000256" key="5">
    <source>
        <dbReference type="ARBA" id="ARBA00022692"/>
    </source>
</evidence>
<dbReference type="Pfam" id="PF01925">
    <property type="entry name" value="TauE"/>
    <property type="match status" value="1"/>
</dbReference>